<keyword evidence="6 11" id="KW-0106">Calcium</keyword>
<dbReference type="Gene3D" id="2.60.40.60">
    <property type="entry name" value="Cadherins"/>
    <property type="match status" value="6"/>
</dbReference>
<dbReference type="SUPFAM" id="SSF49313">
    <property type="entry name" value="Cadherin-like"/>
    <property type="match status" value="6"/>
</dbReference>
<dbReference type="KEGG" id="osn:118765869"/>
<dbReference type="FunFam" id="2.60.40.60:FF:000092">
    <property type="entry name" value="Protocadherin 8"/>
    <property type="match status" value="2"/>
</dbReference>
<dbReference type="InterPro" id="IPR015919">
    <property type="entry name" value="Cadherin-like_sf"/>
</dbReference>
<keyword evidence="5" id="KW-0677">Repeat</keyword>
<dbReference type="Pfam" id="PF00028">
    <property type="entry name" value="Cadherin"/>
    <property type="match status" value="5"/>
</dbReference>
<dbReference type="PANTHER" id="PTHR24028:SF146">
    <property type="entry name" value="CADHERIN 96CB, ISOFORM D-RELATED"/>
    <property type="match status" value="1"/>
</dbReference>
<dbReference type="PANTHER" id="PTHR24028">
    <property type="entry name" value="CADHERIN-87A"/>
    <property type="match status" value="1"/>
</dbReference>
<evidence type="ECO:0000313" key="16">
    <source>
        <dbReference type="RefSeq" id="XP_036364455.1"/>
    </source>
</evidence>
<evidence type="ECO:0000256" key="8">
    <source>
        <dbReference type="ARBA" id="ARBA00022989"/>
    </source>
</evidence>
<dbReference type="InterPro" id="IPR050174">
    <property type="entry name" value="Protocadherin/Cadherin-CA"/>
</dbReference>
<dbReference type="CDD" id="cd11304">
    <property type="entry name" value="Cadherin_repeat"/>
    <property type="match status" value="6"/>
</dbReference>
<dbReference type="GO" id="GO:0007156">
    <property type="term" value="P:homophilic cell adhesion via plasma membrane adhesion molecules"/>
    <property type="evidence" value="ECO:0007669"/>
    <property type="project" value="InterPro"/>
</dbReference>
<evidence type="ECO:0000259" key="14">
    <source>
        <dbReference type="PROSITE" id="PS50268"/>
    </source>
</evidence>
<sequence>MRHGTVVQHVNSMMKPNVCGTFLRHVVAMMRPDKCETIALSAFVMICPDVCRIIVSHSVFMTWIEAWRTLARHIIAGMQTNRMLFKISLMLYVIQSCACVDLVYVVEENQIPGTYLGNIAEDSHILKKLSVKDRSQVRFSLLQEASENLSLFNVTEFSGKLYTTRVLDAEVLCEPNIECFLMLNIAMKRGQLYMEILKVKLVVLDINDCRPEFIVKEINISFSEGDRKGTRKSIPSAIDRDISALNSKITYHLRNATDKPFSLSMVNIQNGTDEIYITVKEKLDRETIDTYHLEVVAEDGGRPPILSYLQVQITVTDENDNTPIFLPDAYNVSINRVVFPGELIVKLSASDTDIGKNGQISYYFTSQTSTRTKYYFTLNKTTGIIYLRKKLVPNKSIDFKLFVKAVDSGQPHLSAFADVLVNVVNTENHAPQILVNLGSSSSNTAVISESIKVGSFIGYVEVKDNDSGSNGEVICTLRNQRFYLHNLGEKKYKIKVKNPIDRESKASHNITIACKDKGMPPLWVKSKFYIRVIDVNDVPPRFSQKSFKFWTYENQDRNFPVGFVNASDPDMGAGGELSYSLMNLNGTFSPFQITNYGYISTRVPLDREQQEIYHLRVFVKDHGVLSLNNTVSVTVEVMDENDNVPCFTFPDVNPFLMNVNYHPQNGRNITILRAIDKDIGKNAFLTYEITEGNTRKLFILNHKNGQLSFNRVPFEKDAGIHNLQIRVRDSGIPVLHAVTNLSLILSIGNAASKTLTAVQIGTTVRIHKNLFIVIILVVMIASVCVVVLITTCLIRRNDRGRNSRVDKATARNRRREGKCFKCLPMTAVSQIDITLPEVTNNRNTWSVQLTESCVDLDTENETDNNDCDSHPLHVQASVPAMQDGQLPSSIACTDKPKPTPRSRRVDLKSPVNNSMTQTAQQCQT</sequence>
<evidence type="ECO:0000256" key="7">
    <source>
        <dbReference type="ARBA" id="ARBA00022889"/>
    </source>
</evidence>
<evidence type="ECO:0000256" key="10">
    <source>
        <dbReference type="ARBA" id="ARBA00023180"/>
    </source>
</evidence>
<evidence type="ECO:0000256" key="9">
    <source>
        <dbReference type="ARBA" id="ARBA00023136"/>
    </source>
</evidence>
<comment type="subcellular location">
    <subcellularLocation>
        <location evidence="1">Cell membrane</location>
        <topology evidence="1">Single-pass type I membrane protein</topology>
    </subcellularLocation>
</comment>
<dbReference type="AlphaFoldDB" id="A0A7E6FAX8"/>
<dbReference type="FunFam" id="2.60.40.60:FF:000004">
    <property type="entry name" value="Protocadherin 1 gamma 2"/>
    <property type="match status" value="1"/>
</dbReference>
<reference evidence="16" key="1">
    <citation type="submission" date="2025-08" db="UniProtKB">
        <authorList>
            <consortium name="RefSeq"/>
        </authorList>
    </citation>
    <scope>IDENTIFICATION</scope>
</reference>
<dbReference type="Proteomes" id="UP000515154">
    <property type="component" value="Linkage group LG14"/>
</dbReference>
<organism evidence="15 16">
    <name type="scientific">Octopus sinensis</name>
    <name type="common">East Asian common octopus</name>
    <dbReference type="NCBI Taxonomy" id="2607531"/>
    <lineage>
        <taxon>Eukaryota</taxon>
        <taxon>Metazoa</taxon>
        <taxon>Spiralia</taxon>
        <taxon>Lophotrochozoa</taxon>
        <taxon>Mollusca</taxon>
        <taxon>Cephalopoda</taxon>
        <taxon>Coleoidea</taxon>
        <taxon>Octopodiformes</taxon>
        <taxon>Octopoda</taxon>
        <taxon>Incirrata</taxon>
        <taxon>Octopodidae</taxon>
        <taxon>Octopus</taxon>
    </lineage>
</organism>
<feature type="transmembrane region" description="Helical" evidence="13">
    <location>
        <begin position="770"/>
        <end position="794"/>
    </location>
</feature>
<feature type="compositionally biased region" description="Polar residues" evidence="12">
    <location>
        <begin position="910"/>
        <end position="924"/>
    </location>
</feature>
<gene>
    <name evidence="16" type="primary">LOC118765869</name>
</gene>
<dbReference type="PROSITE" id="PS00232">
    <property type="entry name" value="CADHERIN_1"/>
    <property type="match status" value="2"/>
</dbReference>
<name>A0A7E6FAX8_9MOLL</name>
<keyword evidence="9 13" id="KW-0472">Membrane</keyword>
<dbReference type="RefSeq" id="XP_036364455.1">
    <property type="nucleotide sequence ID" value="XM_036508562.1"/>
</dbReference>
<dbReference type="InterPro" id="IPR013164">
    <property type="entry name" value="Cadherin_N"/>
</dbReference>
<keyword evidence="8 13" id="KW-1133">Transmembrane helix</keyword>
<feature type="domain" description="Cadherin" evidence="14">
    <location>
        <begin position="543"/>
        <end position="647"/>
    </location>
</feature>
<protein>
    <submittedName>
        <fullName evidence="16">Protocadherin-19-like</fullName>
    </submittedName>
</protein>
<dbReference type="GO" id="GO:0005509">
    <property type="term" value="F:calcium ion binding"/>
    <property type="evidence" value="ECO:0007669"/>
    <property type="project" value="UniProtKB-UniRule"/>
</dbReference>
<evidence type="ECO:0000256" key="6">
    <source>
        <dbReference type="ARBA" id="ARBA00022837"/>
    </source>
</evidence>
<evidence type="ECO:0000313" key="15">
    <source>
        <dbReference type="Proteomes" id="UP000515154"/>
    </source>
</evidence>
<keyword evidence="2" id="KW-1003">Cell membrane</keyword>
<dbReference type="GO" id="GO:0005886">
    <property type="term" value="C:plasma membrane"/>
    <property type="evidence" value="ECO:0007669"/>
    <property type="project" value="UniProtKB-SubCell"/>
</dbReference>
<evidence type="ECO:0000256" key="12">
    <source>
        <dbReference type="SAM" id="MobiDB-lite"/>
    </source>
</evidence>
<keyword evidence="7" id="KW-0130">Cell adhesion</keyword>
<feature type="domain" description="Cadherin" evidence="14">
    <location>
        <begin position="651"/>
        <end position="755"/>
    </location>
</feature>
<dbReference type="Pfam" id="PF08266">
    <property type="entry name" value="Cadherin_2"/>
    <property type="match status" value="1"/>
</dbReference>
<dbReference type="FunFam" id="2.60.40.60:FF:000002">
    <property type="entry name" value="Protocadherin alpha 2"/>
    <property type="match status" value="1"/>
</dbReference>
<evidence type="ECO:0000256" key="11">
    <source>
        <dbReference type="PROSITE-ProRule" id="PRU00043"/>
    </source>
</evidence>
<evidence type="ECO:0000256" key="4">
    <source>
        <dbReference type="ARBA" id="ARBA00022729"/>
    </source>
</evidence>
<dbReference type="SMART" id="SM00112">
    <property type="entry name" value="CA"/>
    <property type="match status" value="6"/>
</dbReference>
<dbReference type="InterPro" id="IPR002126">
    <property type="entry name" value="Cadherin-like_dom"/>
</dbReference>
<dbReference type="FunFam" id="2.60.40.60:FF:000020">
    <property type="entry name" value="Dachsous cadherin-related 1b"/>
    <property type="match status" value="1"/>
</dbReference>
<feature type="domain" description="Cadherin" evidence="14">
    <location>
        <begin position="439"/>
        <end position="542"/>
    </location>
</feature>
<evidence type="ECO:0000256" key="13">
    <source>
        <dbReference type="SAM" id="Phobius"/>
    </source>
</evidence>
<feature type="domain" description="Cadherin" evidence="14">
    <location>
        <begin position="106"/>
        <end position="213"/>
    </location>
</feature>
<feature type="domain" description="Cadherin" evidence="14">
    <location>
        <begin position="326"/>
        <end position="433"/>
    </location>
</feature>
<feature type="domain" description="Cadherin" evidence="14">
    <location>
        <begin position="214"/>
        <end position="325"/>
    </location>
</feature>
<evidence type="ECO:0000256" key="2">
    <source>
        <dbReference type="ARBA" id="ARBA00022475"/>
    </source>
</evidence>
<proteinExistence type="predicted"/>
<dbReference type="InterPro" id="IPR020894">
    <property type="entry name" value="Cadherin_CS"/>
</dbReference>
<evidence type="ECO:0000256" key="5">
    <source>
        <dbReference type="ARBA" id="ARBA00022737"/>
    </source>
</evidence>
<accession>A0A7E6FAX8</accession>
<keyword evidence="4" id="KW-0732">Signal</keyword>
<dbReference type="PROSITE" id="PS50268">
    <property type="entry name" value="CADHERIN_2"/>
    <property type="match status" value="6"/>
</dbReference>
<feature type="region of interest" description="Disordered" evidence="12">
    <location>
        <begin position="883"/>
        <end position="924"/>
    </location>
</feature>
<keyword evidence="15" id="KW-1185">Reference proteome</keyword>
<evidence type="ECO:0000256" key="1">
    <source>
        <dbReference type="ARBA" id="ARBA00004251"/>
    </source>
</evidence>
<dbReference type="PRINTS" id="PR00205">
    <property type="entry name" value="CADHERIN"/>
</dbReference>
<keyword evidence="10" id="KW-0325">Glycoprotein</keyword>
<evidence type="ECO:0000256" key="3">
    <source>
        <dbReference type="ARBA" id="ARBA00022692"/>
    </source>
</evidence>
<keyword evidence="3 13" id="KW-0812">Transmembrane</keyword>